<dbReference type="WBParaSite" id="SSTP_0000343200.1">
    <property type="protein sequence ID" value="SSTP_0000343200.1"/>
    <property type="gene ID" value="SSTP_0000343200"/>
</dbReference>
<protein>
    <submittedName>
        <fullName evidence="2 3">Enkurin domain-containing protein</fullName>
    </submittedName>
</protein>
<organism evidence="2">
    <name type="scientific">Strongyloides stercoralis</name>
    <name type="common">Threadworm</name>
    <dbReference type="NCBI Taxonomy" id="6248"/>
    <lineage>
        <taxon>Eukaryota</taxon>
        <taxon>Metazoa</taxon>
        <taxon>Ecdysozoa</taxon>
        <taxon>Nematoda</taxon>
        <taxon>Chromadorea</taxon>
        <taxon>Rhabditida</taxon>
        <taxon>Tylenchina</taxon>
        <taxon>Panagrolaimomorpha</taxon>
        <taxon>Strongyloidoidea</taxon>
        <taxon>Strongyloididae</taxon>
        <taxon>Strongyloides</taxon>
    </lineage>
</organism>
<name>A0A0K0E1R4_STRER</name>
<evidence type="ECO:0000313" key="3">
    <source>
        <dbReference type="WBParaSite" id="TCONS_00003377.p1"/>
    </source>
</evidence>
<proteinExistence type="predicted"/>
<accession>A0A0K0E1R4</accession>
<dbReference type="WBParaSite" id="TCONS_00003377.p1">
    <property type="protein sequence ID" value="TCONS_00003377.p1"/>
    <property type="gene ID" value="XLOC_003117"/>
</dbReference>
<reference evidence="2" key="1">
    <citation type="submission" date="2015-08" db="UniProtKB">
        <authorList>
            <consortium name="WormBaseParasite"/>
        </authorList>
    </citation>
    <scope>IDENTIFICATION</scope>
</reference>
<evidence type="ECO:0000313" key="1">
    <source>
        <dbReference type="Proteomes" id="UP000035681"/>
    </source>
</evidence>
<keyword evidence="1" id="KW-1185">Reference proteome</keyword>
<sequence>MLFLKKILRMINVLKKNGKNDKRMGIYDYNLSHSRIDGEESQNINNQIKSDNKNNLNEIEIFKSKFYQNLPKYKKRIGKSKSYSKSQIDYYTTNRYLKNTTNIKSKKPLNTAQTISKNKQIVVCKRNVNQNKNCCNLNITKRWLEYNHPIENDSFNEFDFLYQDSDTESSTSSLKNDYCKEGHLNLIDNKKNSKDKIYKESLYQEDQLIQIIKHYDIIIEHLKNQNDKEKKKYRRRIAEGVEEASLYSSIIQKYQKQIWDEKNKLLIENKKVENLKELLLDAYKTINDLKNKLMYAETSTTNIFPELEIKKLCIL</sequence>
<evidence type="ECO:0000313" key="2">
    <source>
        <dbReference type="WBParaSite" id="SSTP_0000343200.1"/>
    </source>
</evidence>
<dbReference type="AlphaFoldDB" id="A0A0K0E1R4"/>
<dbReference type="Proteomes" id="UP000035681">
    <property type="component" value="Unplaced"/>
</dbReference>